<evidence type="ECO:0000256" key="1">
    <source>
        <dbReference type="ARBA" id="ARBA00009219"/>
    </source>
</evidence>
<keyword evidence="3" id="KW-0812">Transmembrane</keyword>
<feature type="signal peptide" evidence="4">
    <location>
        <begin position="1"/>
        <end position="24"/>
    </location>
</feature>
<dbReference type="InParanoid" id="A0A067Q9H6"/>
<dbReference type="PANTHER" id="PTHR43245">
    <property type="entry name" value="BIFUNCTIONAL POLYMYXIN RESISTANCE PROTEIN ARNA"/>
    <property type="match status" value="1"/>
</dbReference>
<dbReference type="EMBL" id="KL197714">
    <property type="protein sequence ID" value="KDQ60162.1"/>
    <property type="molecule type" value="Genomic_DNA"/>
</dbReference>
<feature type="transmembrane region" description="Helical" evidence="3">
    <location>
        <begin position="75"/>
        <end position="93"/>
    </location>
</feature>
<keyword evidence="3" id="KW-1133">Transmembrane helix</keyword>
<evidence type="ECO:0000256" key="3">
    <source>
        <dbReference type="SAM" id="Phobius"/>
    </source>
</evidence>
<name>A0A067Q9H6_9AGAM</name>
<gene>
    <name evidence="6" type="ORF">JAAARDRAFT_152710</name>
</gene>
<organism evidence="6 7">
    <name type="scientific">Jaapia argillacea MUCL 33604</name>
    <dbReference type="NCBI Taxonomy" id="933084"/>
    <lineage>
        <taxon>Eukaryota</taxon>
        <taxon>Fungi</taxon>
        <taxon>Dikarya</taxon>
        <taxon>Basidiomycota</taxon>
        <taxon>Agaricomycotina</taxon>
        <taxon>Agaricomycetes</taxon>
        <taxon>Agaricomycetidae</taxon>
        <taxon>Jaapiales</taxon>
        <taxon>Jaapiaceae</taxon>
        <taxon>Jaapia</taxon>
    </lineage>
</organism>
<keyword evidence="3" id="KW-0472">Membrane</keyword>
<dbReference type="InterPro" id="IPR002225">
    <property type="entry name" value="3Beta_OHSteriod_DH/Estase"/>
</dbReference>
<dbReference type="InterPro" id="IPR050177">
    <property type="entry name" value="Lipid_A_modif_metabolic_enz"/>
</dbReference>
<evidence type="ECO:0000313" key="6">
    <source>
        <dbReference type="EMBL" id="KDQ60162.1"/>
    </source>
</evidence>
<proteinExistence type="inferred from homology"/>
<keyword evidence="2" id="KW-0560">Oxidoreductase</keyword>
<dbReference type="SUPFAM" id="SSF51735">
    <property type="entry name" value="NAD(P)-binding Rossmann-fold domains"/>
    <property type="match status" value="1"/>
</dbReference>
<dbReference type="Proteomes" id="UP000027265">
    <property type="component" value="Unassembled WGS sequence"/>
</dbReference>
<dbReference type="OrthoDB" id="10058185at2759"/>
<dbReference type="Pfam" id="PF01073">
    <property type="entry name" value="3Beta_HSD"/>
    <property type="match status" value="1"/>
</dbReference>
<dbReference type="PANTHER" id="PTHR43245:SF51">
    <property type="entry name" value="SHORT CHAIN DEHYDROGENASE_REDUCTASE FAMILY 42E, MEMBER 2"/>
    <property type="match status" value="1"/>
</dbReference>
<dbReference type="Gene3D" id="3.40.50.720">
    <property type="entry name" value="NAD(P)-binding Rossmann-like Domain"/>
    <property type="match status" value="1"/>
</dbReference>
<evidence type="ECO:0000256" key="4">
    <source>
        <dbReference type="SAM" id="SignalP"/>
    </source>
</evidence>
<dbReference type="GO" id="GO:0006694">
    <property type="term" value="P:steroid biosynthetic process"/>
    <property type="evidence" value="ECO:0007669"/>
    <property type="project" value="InterPro"/>
</dbReference>
<dbReference type="HOGENOM" id="CLU_045580_1_0_1"/>
<keyword evidence="7" id="KW-1185">Reference proteome</keyword>
<feature type="domain" description="3-beta hydroxysteroid dehydrogenase/isomerase" evidence="5">
    <location>
        <begin position="76"/>
        <end position="367"/>
    </location>
</feature>
<evidence type="ECO:0000256" key="2">
    <source>
        <dbReference type="ARBA" id="ARBA00023002"/>
    </source>
</evidence>
<sequence>MGAVLWTIGSLLALLAIFLQYLRGNDKKLSTLPAEALAFSPKRFTNQSVREAFERYQRAPISVADQLPPKTGHRYIVVGGGGFLGGWIVLHLIQRGEDPKRIRILDIRPPTRKDLTTGAAQSIDFKRVDICDAAAVLVAFQAPWADPSDQSEITVFHTAANIRFYERHPSLVSNSAKVNVEGTRNVIDAACSIGAGTLIYTSSGSVCVKSSRFWLWPWQREPDMVVQVLNDDDTRLPKRHEEFFSNYAVTKIQAESLVRAANGRSIGTDGKTLRTGCVRPGNGIFGPGGDILCGAYLVRKNNPTWIPNILQSFIYVENCSLAHLCYEQRLIELSQGSTNPDISGQAFNVADPCPPITYGDVYTTLSTLTDGETTFPLLSPTAMLLLSHLMETYYLSRYFLVSSSSALSRFLGGLLPPLNGDIVNLQPSLFALTMVHLIFDDSRARLPPAKGGLGYEGAWTTLEGMCKLVQEHKRAGELLERSLGGGVSFGFGLVKAEAGVKKVQDGVKEGLDIDAVHVLN</sequence>
<keyword evidence="4" id="KW-0732">Signal</keyword>
<dbReference type="STRING" id="933084.A0A067Q9H6"/>
<dbReference type="InterPro" id="IPR036291">
    <property type="entry name" value="NAD(P)-bd_dom_sf"/>
</dbReference>
<accession>A0A067Q9H6</accession>
<comment type="similarity">
    <text evidence="1">Belongs to the 3-beta-HSD family.</text>
</comment>
<evidence type="ECO:0000313" key="7">
    <source>
        <dbReference type="Proteomes" id="UP000027265"/>
    </source>
</evidence>
<feature type="chain" id="PRO_5001647376" description="3-beta hydroxysteroid dehydrogenase/isomerase domain-containing protein" evidence="4">
    <location>
        <begin position="25"/>
        <end position="520"/>
    </location>
</feature>
<reference evidence="7" key="1">
    <citation type="journal article" date="2014" name="Proc. Natl. Acad. Sci. U.S.A.">
        <title>Extensive sampling of basidiomycete genomes demonstrates inadequacy of the white-rot/brown-rot paradigm for wood decay fungi.</title>
        <authorList>
            <person name="Riley R."/>
            <person name="Salamov A.A."/>
            <person name="Brown D.W."/>
            <person name="Nagy L.G."/>
            <person name="Floudas D."/>
            <person name="Held B.W."/>
            <person name="Levasseur A."/>
            <person name="Lombard V."/>
            <person name="Morin E."/>
            <person name="Otillar R."/>
            <person name="Lindquist E.A."/>
            <person name="Sun H."/>
            <person name="LaButti K.M."/>
            <person name="Schmutz J."/>
            <person name="Jabbour D."/>
            <person name="Luo H."/>
            <person name="Baker S.E."/>
            <person name="Pisabarro A.G."/>
            <person name="Walton J.D."/>
            <person name="Blanchette R.A."/>
            <person name="Henrissat B."/>
            <person name="Martin F."/>
            <person name="Cullen D."/>
            <person name="Hibbett D.S."/>
            <person name="Grigoriev I.V."/>
        </authorList>
    </citation>
    <scope>NUCLEOTIDE SEQUENCE [LARGE SCALE GENOMIC DNA]</scope>
    <source>
        <strain evidence="7">MUCL 33604</strain>
    </source>
</reference>
<dbReference type="AlphaFoldDB" id="A0A067Q9H6"/>
<dbReference type="GO" id="GO:0016616">
    <property type="term" value="F:oxidoreductase activity, acting on the CH-OH group of donors, NAD or NADP as acceptor"/>
    <property type="evidence" value="ECO:0007669"/>
    <property type="project" value="InterPro"/>
</dbReference>
<evidence type="ECO:0000259" key="5">
    <source>
        <dbReference type="Pfam" id="PF01073"/>
    </source>
</evidence>
<protein>
    <recommendedName>
        <fullName evidence="5">3-beta hydroxysteroid dehydrogenase/isomerase domain-containing protein</fullName>
    </recommendedName>
</protein>